<protein>
    <recommendedName>
        <fullName evidence="12">MICOS complex subunit MIC60</fullName>
    </recommendedName>
</protein>
<feature type="region of interest" description="Disordered" evidence="9">
    <location>
        <begin position="215"/>
        <end position="246"/>
    </location>
</feature>
<evidence type="ECO:0000256" key="2">
    <source>
        <dbReference type="ARBA" id="ARBA00010877"/>
    </source>
</evidence>
<evidence type="ECO:0000256" key="1">
    <source>
        <dbReference type="ARBA" id="ARBA00004273"/>
    </source>
</evidence>
<dbReference type="EMBL" id="OZ075141">
    <property type="protein sequence ID" value="CAL5029784.1"/>
    <property type="molecule type" value="Genomic_DNA"/>
</dbReference>
<proteinExistence type="inferred from homology"/>
<evidence type="ECO:0000313" key="11">
    <source>
        <dbReference type="Proteomes" id="UP001497457"/>
    </source>
</evidence>
<dbReference type="GO" id="GO:0005743">
    <property type="term" value="C:mitochondrial inner membrane"/>
    <property type="evidence" value="ECO:0007669"/>
    <property type="project" value="UniProtKB-SubCell"/>
</dbReference>
<feature type="compositionally biased region" description="Polar residues" evidence="9">
    <location>
        <begin position="218"/>
        <end position="245"/>
    </location>
</feature>
<reference evidence="10 11" key="2">
    <citation type="submission" date="2024-10" db="EMBL/GenBank/DDBJ databases">
        <authorList>
            <person name="Ryan C."/>
        </authorList>
    </citation>
    <scope>NUCLEOTIDE SEQUENCE [LARGE SCALE GENOMIC DNA]</scope>
</reference>
<evidence type="ECO:0000256" key="4">
    <source>
        <dbReference type="ARBA" id="ARBA00022792"/>
    </source>
</evidence>
<evidence type="ECO:0000313" key="10">
    <source>
        <dbReference type="EMBL" id="CAL5029784.1"/>
    </source>
</evidence>
<evidence type="ECO:0000256" key="6">
    <source>
        <dbReference type="ARBA" id="ARBA00023128"/>
    </source>
</evidence>
<feature type="compositionally biased region" description="Basic and acidic residues" evidence="9">
    <location>
        <begin position="167"/>
        <end position="188"/>
    </location>
</feature>
<feature type="compositionally biased region" description="Basic and acidic residues" evidence="9">
    <location>
        <begin position="139"/>
        <end position="148"/>
    </location>
</feature>
<feature type="region of interest" description="Disordered" evidence="9">
    <location>
        <begin position="137"/>
        <end position="195"/>
    </location>
</feature>
<feature type="compositionally biased region" description="Polar residues" evidence="9">
    <location>
        <begin position="25"/>
        <end position="61"/>
    </location>
</feature>
<keyword evidence="4" id="KW-0999">Mitochondrion inner membrane</keyword>
<evidence type="ECO:0000256" key="8">
    <source>
        <dbReference type="SAM" id="Coils"/>
    </source>
</evidence>
<keyword evidence="11" id="KW-1185">Reference proteome</keyword>
<dbReference type="Pfam" id="PF09731">
    <property type="entry name" value="Mitofilin"/>
    <property type="match status" value="1"/>
</dbReference>
<name>A0ABC9D1Z8_9POAL</name>
<sequence>MLRRCVRDLRSLRSLARIPRPISGESPTFLRSRSNSTKASQKNSTQSTVPGPQEEPSQSGSNVSKLVLGTLVVGAAAAVGAHQLGYIDFQFKDKKLPFGFKNPDVAKVYEDLKVPSERKVDHTQIVSEPKTEVVQVSDSEVHTPKDLPNEEVVTPEIPTNGDQLVPAEEKKSETLAHETHPVPDEHGSHTKLTSQDSSVVEINPVVVDDKETCEVPHGQQTDQTDSTVTPVQSSPATVSPFNDSPTDIPKDISGADVAEQKSLAETYLLQDEPNVSKDATTKETRRDEAVSEKTLDDGKVVLDIIEAIHAAEKKQADADAYMYSEERRKLKEKYEKELKDTRARELMYAEEAAILDKELKKEKLKNTFAIKELQEKAEQKLRDELQRKEEETSQQIEKAQELAKAELAAAVAKEKATQIEQIAEANLNIDALCMAFYARSEEARQNHSVHKLALGTLALEHALSSGSPIRSEVELVRKSVEGIDKDSLLELALSSLPEDVLDYGSDTRMELKQKFNSLKETIRHFSLIPEGGGGILTHALARVASSIKIKEDNSGDGIESLINRVESLIVAGDLSTAADALEGGLHGSEAAEIATEWVNQARKRAIAEQTLALLHACASSTTFS</sequence>
<keyword evidence="6" id="KW-0496">Mitochondrion</keyword>
<keyword evidence="3" id="KW-0812">Transmembrane</keyword>
<keyword evidence="7" id="KW-0472">Membrane</keyword>
<dbReference type="PANTHER" id="PTHR15415:SF7">
    <property type="entry name" value="MICOS COMPLEX SUBUNIT MIC60"/>
    <property type="match status" value="1"/>
</dbReference>
<evidence type="ECO:0000256" key="3">
    <source>
        <dbReference type="ARBA" id="ARBA00022692"/>
    </source>
</evidence>
<comment type="similarity">
    <text evidence="2">Belongs to the MICOS complex subunit Mic60 family.</text>
</comment>
<evidence type="ECO:0000256" key="5">
    <source>
        <dbReference type="ARBA" id="ARBA00022989"/>
    </source>
</evidence>
<evidence type="ECO:0000256" key="7">
    <source>
        <dbReference type="ARBA" id="ARBA00023136"/>
    </source>
</evidence>
<gene>
    <name evidence="10" type="ORF">URODEC1_LOCUS80572</name>
</gene>
<accession>A0ABC9D1Z8</accession>
<keyword evidence="5" id="KW-1133">Transmembrane helix</keyword>
<feature type="region of interest" description="Disordered" evidence="9">
    <location>
        <begin position="21"/>
        <end position="61"/>
    </location>
</feature>
<dbReference type="InterPro" id="IPR019133">
    <property type="entry name" value="MIC60"/>
</dbReference>
<evidence type="ECO:0008006" key="12">
    <source>
        <dbReference type="Google" id="ProtNLM"/>
    </source>
</evidence>
<keyword evidence="8" id="KW-0175">Coiled coil</keyword>
<feature type="coiled-coil region" evidence="8">
    <location>
        <begin position="370"/>
        <end position="405"/>
    </location>
</feature>
<reference evidence="11" key="1">
    <citation type="submission" date="2024-06" db="EMBL/GenBank/DDBJ databases">
        <authorList>
            <person name="Ryan C."/>
        </authorList>
    </citation>
    <scope>NUCLEOTIDE SEQUENCE [LARGE SCALE GENOMIC DNA]</scope>
</reference>
<organism evidence="10 11">
    <name type="scientific">Urochloa decumbens</name>
    <dbReference type="NCBI Taxonomy" id="240449"/>
    <lineage>
        <taxon>Eukaryota</taxon>
        <taxon>Viridiplantae</taxon>
        <taxon>Streptophyta</taxon>
        <taxon>Embryophyta</taxon>
        <taxon>Tracheophyta</taxon>
        <taxon>Spermatophyta</taxon>
        <taxon>Magnoliopsida</taxon>
        <taxon>Liliopsida</taxon>
        <taxon>Poales</taxon>
        <taxon>Poaceae</taxon>
        <taxon>PACMAD clade</taxon>
        <taxon>Panicoideae</taxon>
        <taxon>Panicodae</taxon>
        <taxon>Paniceae</taxon>
        <taxon>Melinidinae</taxon>
        <taxon>Urochloa</taxon>
    </lineage>
</organism>
<comment type="subcellular location">
    <subcellularLocation>
        <location evidence="1">Mitochondrion inner membrane</location>
    </subcellularLocation>
</comment>
<dbReference type="AlphaFoldDB" id="A0ABC9D1Z8"/>
<dbReference type="PANTHER" id="PTHR15415">
    <property type="entry name" value="MITOFILIN"/>
    <property type="match status" value="1"/>
</dbReference>
<dbReference type="Proteomes" id="UP001497457">
    <property type="component" value="Chromosome 31b"/>
</dbReference>
<evidence type="ECO:0000256" key="9">
    <source>
        <dbReference type="SAM" id="MobiDB-lite"/>
    </source>
</evidence>